<keyword evidence="5" id="KW-1185">Reference proteome</keyword>
<dbReference type="GO" id="GO:0016747">
    <property type="term" value="F:acyltransferase activity, transferring groups other than amino-acyl groups"/>
    <property type="evidence" value="ECO:0007669"/>
    <property type="project" value="InterPro"/>
</dbReference>
<evidence type="ECO:0000313" key="5">
    <source>
        <dbReference type="Proteomes" id="UP000552241"/>
    </source>
</evidence>
<dbReference type="SUPFAM" id="SSF55729">
    <property type="entry name" value="Acyl-CoA N-acyltransferases (Nat)"/>
    <property type="match status" value="1"/>
</dbReference>
<reference evidence="4 5" key="1">
    <citation type="submission" date="2020-07" db="EMBL/GenBank/DDBJ databases">
        <title>Moheibacter lacus sp. nov., a member of the family Flavobacteriaceae isolated from freshwater lake sediment.</title>
        <authorList>
            <person name="Liu Y."/>
        </authorList>
    </citation>
    <scope>NUCLEOTIDE SEQUENCE [LARGE SCALE GENOMIC DNA]</scope>
    <source>
        <strain evidence="4 5">BDHS18</strain>
    </source>
</reference>
<name>A0A838ZG85_9FLAO</name>
<gene>
    <name evidence="4" type="ORF">HU137_02930</name>
</gene>
<protein>
    <submittedName>
        <fullName evidence="4">GNAT family N-acetyltransferase</fullName>
    </submittedName>
</protein>
<dbReference type="Pfam" id="PF00583">
    <property type="entry name" value="Acetyltransf_1"/>
    <property type="match status" value="1"/>
</dbReference>
<keyword evidence="2" id="KW-0012">Acyltransferase</keyword>
<dbReference type="Gene3D" id="3.40.630.30">
    <property type="match status" value="1"/>
</dbReference>
<keyword evidence="1 4" id="KW-0808">Transferase</keyword>
<accession>A0A838ZG85</accession>
<proteinExistence type="predicted"/>
<evidence type="ECO:0000256" key="2">
    <source>
        <dbReference type="ARBA" id="ARBA00023315"/>
    </source>
</evidence>
<dbReference type="InterPro" id="IPR050680">
    <property type="entry name" value="YpeA/RimI_acetyltransf"/>
</dbReference>
<dbReference type="EMBL" id="JACDZE010000001">
    <property type="protein sequence ID" value="MBA5628721.1"/>
    <property type="molecule type" value="Genomic_DNA"/>
</dbReference>
<dbReference type="RefSeq" id="WP_182042309.1">
    <property type="nucleotide sequence ID" value="NZ_JACDZE010000001.1"/>
</dbReference>
<organism evidence="4 5">
    <name type="scientific">Moheibacter lacus</name>
    <dbReference type="NCBI Taxonomy" id="2745851"/>
    <lineage>
        <taxon>Bacteria</taxon>
        <taxon>Pseudomonadati</taxon>
        <taxon>Bacteroidota</taxon>
        <taxon>Flavobacteriia</taxon>
        <taxon>Flavobacteriales</taxon>
        <taxon>Weeksellaceae</taxon>
        <taxon>Moheibacter</taxon>
    </lineage>
</organism>
<dbReference type="Proteomes" id="UP000552241">
    <property type="component" value="Unassembled WGS sequence"/>
</dbReference>
<feature type="domain" description="N-acetyltransferase" evidence="3">
    <location>
        <begin position="1"/>
        <end position="187"/>
    </location>
</feature>
<evidence type="ECO:0000256" key="1">
    <source>
        <dbReference type="ARBA" id="ARBA00022679"/>
    </source>
</evidence>
<evidence type="ECO:0000313" key="4">
    <source>
        <dbReference type="EMBL" id="MBA5628721.1"/>
    </source>
</evidence>
<dbReference type="InterPro" id="IPR016181">
    <property type="entry name" value="Acyl_CoA_acyltransferase"/>
</dbReference>
<dbReference type="PROSITE" id="PS51186">
    <property type="entry name" value="GNAT"/>
    <property type="match status" value="1"/>
</dbReference>
<dbReference type="AlphaFoldDB" id="A0A838ZG85"/>
<comment type="caution">
    <text evidence="4">The sequence shown here is derived from an EMBL/GenBank/DDBJ whole genome shotgun (WGS) entry which is preliminary data.</text>
</comment>
<evidence type="ECO:0000259" key="3">
    <source>
        <dbReference type="PROSITE" id="PS51186"/>
    </source>
</evidence>
<dbReference type="CDD" id="cd04301">
    <property type="entry name" value="NAT_SF"/>
    <property type="match status" value="1"/>
</dbReference>
<dbReference type="PANTHER" id="PTHR43420">
    <property type="entry name" value="ACETYLTRANSFERASE"/>
    <property type="match status" value="1"/>
</dbReference>
<dbReference type="InterPro" id="IPR000182">
    <property type="entry name" value="GNAT_dom"/>
</dbReference>
<sequence>MSIRSAKKSDFKQVSPLIIQAMEDLAMKFTQSSTIEKAISLFEHFFQLENNQYSYENTLVYEENNEIMGSITAYDGSKLNELRKPFLDYLLENYGFEQIPENETGKGEFYFDTISVSPQHQGKGIGKKLILAMLNLAKEKGFEKAGLLVDVENPSAKKLYKRIGFQIVGNKDLMGGKYEHLVYEISN</sequence>